<organism evidence="5 6">
    <name type="scientific">Yanshouia hominis</name>
    <dbReference type="NCBI Taxonomy" id="2763673"/>
    <lineage>
        <taxon>Bacteria</taxon>
        <taxon>Bacillati</taxon>
        <taxon>Bacillota</taxon>
        <taxon>Clostridia</taxon>
        <taxon>Eubacteriales</taxon>
        <taxon>Oscillospiraceae</taxon>
        <taxon>Yanshouia</taxon>
    </lineage>
</organism>
<dbReference type="InterPro" id="IPR036390">
    <property type="entry name" value="WH_DNA-bd_sf"/>
</dbReference>
<evidence type="ECO:0000256" key="2">
    <source>
        <dbReference type="ARBA" id="ARBA00023125"/>
    </source>
</evidence>
<name>A0ABR7NFU8_9FIRM</name>
<dbReference type="PROSITE" id="PS50949">
    <property type="entry name" value="HTH_GNTR"/>
    <property type="match status" value="1"/>
</dbReference>
<accession>A0ABR7NFU8</accession>
<dbReference type="SMART" id="SM00895">
    <property type="entry name" value="FCD"/>
    <property type="match status" value="1"/>
</dbReference>
<keyword evidence="6" id="KW-1185">Reference proteome</keyword>
<evidence type="ECO:0000256" key="1">
    <source>
        <dbReference type="ARBA" id="ARBA00023015"/>
    </source>
</evidence>
<dbReference type="InterPro" id="IPR036388">
    <property type="entry name" value="WH-like_DNA-bd_sf"/>
</dbReference>
<dbReference type="PANTHER" id="PTHR43537">
    <property type="entry name" value="TRANSCRIPTIONAL REGULATOR, GNTR FAMILY"/>
    <property type="match status" value="1"/>
</dbReference>
<evidence type="ECO:0000313" key="5">
    <source>
        <dbReference type="EMBL" id="MBC8575283.1"/>
    </source>
</evidence>
<dbReference type="Proteomes" id="UP000658131">
    <property type="component" value="Unassembled WGS sequence"/>
</dbReference>
<comment type="caution">
    <text evidence="5">The sequence shown here is derived from an EMBL/GenBank/DDBJ whole genome shotgun (WGS) entry which is preliminary data.</text>
</comment>
<dbReference type="EMBL" id="JACRTB010000003">
    <property type="protein sequence ID" value="MBC8575283.1"/>
    <property type="molecule type" value="Genomic_DNA"/>
</dbReference>
<keyword evidence="2" id="KW-0238">DNA-binding</keyword>
<dbReference type="PRINTS" id="PR00035">
    <property type="entry name" value="HTHGNTR"/>
</dbReference>
<dbReference type="SMART" id="SM00345">
    <property type="entry name" value="HTH_GNTR"/>
    <property type="match status" value="1"/>
</dbReference>
<protein>
    <submittedName>
        <fullName evidence="5">FadR family transcriptional regulator</fullName>
    </submittedName>
</protein>
<dbReference type="SUPFAM" id="SSF46785">
    <property type="entry name" value="Winged helix' DNA-binding domain"/>
    <property type="match status" value="1"/>
</dbReference>
<dbReference type="Pfam" id="PF07729">
    <property type="entry name" value="FCD"/>
    <property type="match status" value="1"/>
</dbReference>
<dbReference type="Pfam" id="PF00392">
    <property type="entry name" value="GntR"/>
    <property type="match status" value="1"/>
</dbReference>
<sequence>MDAPLSPIRSQKAYRTIVRTIVGLIARGELEYGNRLYNEQELMSMLGVSRPTLREALRVLEFLGIATVAPRRGILINQPRDSEGYLPLLSVLLFERITDRELFELRQALQIEAVGHAAERGGAKQAAVLDEINLRLEALLNQASPDPVQFADIDYEFHEQVASMAENRLGKKLMNTFGVLMRDQLLEISRAMTPELRKKTLSFHREIARQISLHDPETARRVMREHLDRPYRTMTGRPVGLPLSGEL</sequence>
<dbReference type="InterPro" id="IPR000524">
    <property type="entry name" value="Tscrpt_reg_HTH_GntR"/>
</dbReference>
<dbReference type="SUPFAM" id="SSF48008">
    <property type="entry name" value="GntR ligand-binding domain-like"/>
    <property type="match status" value="1"/>
</dbReference>
<evidence type="ECO:0000256" key="3">
    <source>
        <dbReference type="ARBA" id="ARBA00023163"/>
    </source>
</evidence>
<dbReference type="InterPro" id="IPR008920">
    <property type="entry name" value="TF_FadR/GntR_C"/>
</dbReference>
<proteinExistence type="predicted"/>
<dbReference type="InterPro" id="IPR011711">
    <property type="entry name" value="GntR_C"/>
</dbReference>
<keyword evidence="1" id="KW-0805">Transcription regulation</keyword>
<dbReference type="Gene3D" id="1.20.120.530">
    <property type="entry name" value="GntR ligand-binding domain-like"/>
    <property type="match status" value="1"/>
</dbReference>
<dbReference type="PANTHER" id="PTHR43537:SF5">
    <property type="entry name" value="UXU OPERON TRANSCRIPTIONAL REGULATOR"/>
    <property type="match status" value="1"/>
</dbReference>
<dbReference type="Gene3D" id="1.10.10.10">
    <property type="entry name" value="Winged helix-like DNA-binding domain superfamily/Winged helix DNA-binding domain"/>
    <property type="match status" value="1"/>
</dbReference>
<feature type="domain" description="HTH gntR-type" evidence="4">
    <location>
        <begin position="11"/>
        <end position="79"/>
    </location>
</feature>
<evidence type="ECO:0000259" key="4">
    <source>
        <dbReference type="PROSITE" id="PS50949"/>
    </source>
</evidence>
<keyword evidence="3" id="KW-0804">Transcription</keyword>
<reference evidence="5 6" key="1">
    <citation type="submission" date="2020-08" db="EMBL/GenBank/DDBJ databases">
        <title>Genome public.</title>
        <authorList>
            <person name="Liu C."/>
            <person name="Sun Q."/>
        </authorList>
    </citation>
    <scope>NUCLEOTIDE SEQUENCE [LARGE SCALE GENOMIC DNA]</scope>
    <source>
        <strain evidence="5 6">BX1</strain>
    </source>
</reference>
<gene>
    <name evidence="5" type="ORF">H8717_02500</name>
</gene>
<dbReference type="RefSeq" id="WP_262398927.1">
    <property type="nucleotide sequence ID" value="NZ_JACRTB010000003.1"/>
</dbReference>
<dbReference type="CDD" id="cd07377">
    <property type="entry name" value="WHTH_GntR"/>
    <property type="match status" value="1"/>
</dbReference>
<evidence type="ECO:0000313" key="6">
    <source>
        <dbReference type="Proteomes" id="UP000658131"/>
    </source>
</evidence>